<reference evidence="1 2" key="1">
    <citation type="submission" date="2019-01" db="EMBL/GenBank/DDBJ databases">
        <title>Draft genome sequence of Psathyrella aberdarensis IHI B618.</title>
        <authorList>
            <person name="Buettner E."/>
            <person name="Kellner H."/>
        </authorList>
    </citation>
    <scope>NUCLEOTIDE SEQUENCE [LARGE SCALE GENOMIC DNA]</scope>
    <source>
        <strain evidence="1 2">IHI B618</strain>
    </source>
</reference>
<protein>
    <submittedName>
        <fullName evidence="1">Uncharacterized protein</fullName>
    </submittedName>
</protein>
<sequence length="426" mass="47556">MQSLHAHLPPTTSPLHYALEFLKVLLRSLRERCAPIRDQAIDQLYTKLDDWRDPIPGAASDQSEGHSEPQGSRLAVLIVDTVKAIVSLAEYMKSDLNTAILGSMSEQDVKAFVLQQAKVRERELVVELWDAKQSPSGQVLRDKWRSWAALVSSSMETSFAPIPPDHKWIVRLMEQLGTNVATSCNVPNSLTPGSEESAVNQTQTPSNELPPHFFFVTPKLLYIQNYLQAITITASLRILVQLPGPRGHEFLDRVWSLLKMEIDEDVHGPPSELGSTKVINLADEVVRAKMPLEANQESQLREAVDRTLRPQDPVFLLLHRRLTEGLTRQVLDHMAAAGDTSRTAGREIPDTLKTGRTIGTRPVKRARVDVPDHLNLSPRSSKEGATAPVVIKGFEEPLLANEIQTVLREIIVCITWVGMVWGDLVW</sequence>
<evidence type="ECO:0000313" key="1">
    <source>
        <dbReference type="EMBL" id="RXW24999.1"/>
    </source>
</evidence>
<comment type="caution">
    <text evidence="1">The sequence shown here is derived from an EMBL/GenBank/DDBJ whole genome shotgun (WGS) entry which is preliminary data.</text>
</comment>
<gene>
    <name evidence="1" type="ORF">EST38_g853</name>
</gene>
<proteinExistence type="predicted"/>
<name>A0A4Q2DXC5_9AGAR</name>
<dbReference type="EMBL" id="SDEE01000011">
    <property type="protein sequence ID" value="RXW24999.1"/>
    <property type="molecule type" value="Genomic_DNA"/>
</dbReference>
<dbReference type="OrthoDB" id="276323at2759"/>
<dbReference type="STRING" id="2316362.A0A4Q2DXC5"/>
<organism evidence="1 2">
    <name type="scientific">Candolleomyces aberdarensis</name>
    <dbReference type="NCBI Taxonomy" id="2316362"/>
    <lineage>
        <taxon>Eukaryota</taxon>
        <taxon>Fungi</taxon>
        <taxon>Dikarya</taxon>
        <taxon>Basidiomycota</taxon>
        <taxon>Agaricomycotina</taxon>
        <taxon>Agaricomycetes</taxon>
        <taxon>Agaricomycetidae</taxon>
        <taxon>Agaricales</taxon>
        <taxon>Agaricineae</taxon>
        <taxon>Psathyrellaceae</taxon>
        <taxon>Candolleomyces</taxon>
    </lineage>
</organism>
<dbReference type="AlphaFoldDB" id="A0A4Q2DXC5"/>
<accession>A0A4Q2DXC5</accession>
<evidence type="ECO:0000313" key="2">
    <source>
        <dbReference type="Proteomes" id="UP000290288"/>
    </source>
</evidence>
<dbReference type="Proteomes" id="UP000290288">
    <property type="component" value="Unassembled WGS sequence"/>
</dbReference>
<keyword evidence="2" id="KW-1185">Reference proteome</keyword>